<dbReference type="Proteomes" id="UP000245956">
    <property type="component" value="Unassembled WGS sequence"/>
</dbReference>
<dbReference type="EMBL" id="LCWV01000009">
    <property type="protein sequence ID" value="PWI70559.1"/>
    <property type="molecule type" value="Genomic_DNA"/>
</dbReference>
<dbReference type="AlphaFoldDB" id="A0A2U3E7W3"/>
<evidence type="ECO:0000313" key="2">
    <source>
        <dbReference type="EMBL" id="PWI70559.1"/>
    </source>
</evidence>
<feature type="region of interest" description="Disordered" evidence="1">
    <location>
        <begin position="25"/>
        <end position="83"/>
    </location>
</feature>
<proteinExistence type="predicted"/>
<evidence type="ECO:0000256" key="1">
    <source>
        <dbReference type="SAM" id="MobiDB-lite"/>
    </source>
</evidence>
<feature type="compositionally biased region" description="Low complexity" evidence="1">
    <location>
        <begin position="25"/>
        <end position="36"/>
    </location>
</feature>
<feature type="compositionally biased region" description="Polar residues" evidence="1">
    <location>
        <begin position="64"/>
        <end position="77"/>
    </location>
</feature>
<sequence length="123" mass="12697">MELSMALGTSSTGRDLLPVTLSLADSASPTDSAPAAVTESTGSFDCDSPVPAVATMDEPALTARTPTTPQPSTNEGAPTSAELPNSPEHLCLCPFLKCSRKLCHPHLATSTSFLNRDMPAGLI</sequence>
<name>A0A2U3E7W3_PURLI</name>
<reference evidence="2 3" key="1">
    <citation type="journal article" date="2016" name="Front. Microbiol.">
        <title>Genome and transcriptome sequences reveal the specific parasitism of the nematophagous Purpureocillium lilacinum 36-1.</title>
        <authorList>
            <person name="Xie J."/>
            <person name="Li S."/>
            <person name="Mo C."/>
            <person name="Xiao X."/>
            <person name="Peng D."/>
            <person name="Wang G."/>
            <person name="Xiao Y."/>
        </authorList>
    </citation>
    <scope>NUCLEOTIDE SEQUENCE [LARGE SCALE GENOMIC DNA]</scope>
    <source>
        <strain evidence="2 3">36-1</strain>
    </source>
</reference>
<accession>A0A2U3E7W3</accession>
<protein>
    <submittedName>
        <fullName evidence="2">Uncharacterized protein</fullName>
    </submittedName>
</protein>
<gene>
    <name evidence="2" type="ORF">PCL_12958</name>
</gene>
<evidence type="ECO:0000313" key="3">
    <source>
        <dbReference type="Proteomes" id="UP000245956"/>
    </source>
</evidence>
<comment type="caution">
    <text evidence="2">The sequence shown here is derived from an EMBL/GenBank/DDBJ whole genome shotgun (WGS) entry which is preliminary data.</text>
</comment>
<organism evidence="2 3">
    <name type="scientific">Purpureocillium lilacinum</name>
    <name type="common">Paecilomyces lilacinus</name>
    <dbReference type="NCBI Taxonomy" id="33203"/>
    <lineage>
        <taxon>Eukaryota</taxon>
        <taxon>Fungi</taxon>
        <taxon>Dikarya</taxon>
        <taxon>Ascomycota</taxon>
        <taxon>Pezizomycotina</taxon>
        <taxon>Sordariomycetes</taxon>
        <taxon>Hypocreomycetidae</taxon>
        <taxon>Hypocreales</taxon>
        <taxon>Ophiocordycipitaceae</taxon>
        <taxon>Purpureocillium</taxon>
    </lineage>
</organism>